<dbReference type="EMBL" id="BSXS01016220">
    <property type="protein sequence ID" value="GMF07448.1"/>
    <property type="molecule type" value="Genomic_DNA"/>
</dbReference>
<name>A0ACB5UCB8_AMBMO</name>
<comment type="caution">
    <text evidence="1">The sequence shown here is derived from an EMBL/GenBank/DDBJ whole genome shotgun (WGS) entry which is preliminary data.</text>
</comment>
<sequence length="253" mass="29777">MTCQNWKMIWRQLMIQLRNQLIIKSATNTIYTDSDLNNYPVFKTWKRAYCIRPKQKVGQTARLAEKLQEQQKKEKEQLMVKLQKEKVKHLLDLIQDAHNEMIEKKSSRQALGRSIHHFHQQVERDEGKRMERTAKQRLAALKSNDEEAYLALLDQTKDTRITHLLKQTNSFLDSLANAVKVQQHETKVMTEIDNGEIPESSNSENTEEDREKIDYYEVAHTIKETVTKQPSILVGGKLKEYQMKGLEWMVSFF</sequence>
<keyword evidence="2" id="KW-1185">Reference proteome</keyword>
<accession>A0ACB5UCB8</accession>
<evidence type="ECO:0000313" key="2">
    <source>
        <dbReference type="Proteomes" id="UP001165064"/>
    </source>
</evidence>
<dbReference type="Proteomes" id="UP001165064">
    <property type="component" value="Unassembled WGS sequence"/>
</dbReference>
<reference evidence="1" key="1">
    <citation type="submission" date="2023-04" db="EMBL/GenBank/DDBJ databases">
        <title>Ambrosiozyma monospora NBRC 10751.</title>
        <authorList>
            <person name="Ichikawa N."/>
            <person name="Sato H."/>
            <person name="Tonouchi N."/>
        </authorList>
    </citation>
    <scope>NUCLEOTIDE SEQUENCE</scope>
    <source>
        <strain evidence="1">NBRC 10751</strain>
    </source>
</reference>
<protein>
    <submittedName>
        <fullName evidence="1">Unnamed protein product</fullName>
    </submittedName>
</protein>
<organism evidence="1 2">
    <name type="scientific">Ambrosiozyma monospora</name>
    <name type="common">Yeast</name>
    <name type="synonym">Endomycopsis monosporus</name>
    <dbReference type="NCBI Taxonomy" id="43982"/>
    <lineage>
        <taxon>Eukaryota</taxon>
        <taxon>Fungi</taxon>
        <taxon>Dikarya</taxon>
        <taxon>Ascomycota</taxon>
        <taxon>Saccharomycotina</taxon>
        <taxon>Pichiomycetes</taxon>
        <taxon>Pichiales</taxon>
        <taxon>Pichiaceae</taxon>
        <taxon>Ambrosiozyma</taxon>
    </lineage>
</organism>
<evidence type="ECO:0000313" key="1">
    <source>
        <dbReference type="EMBL" id="GMF07448.1"/>
    </source>
</evidence>
<proteinExistence type="predicted"/>
<gene>
    <name evidence="1" type="ORF">Amon02_001290700</name>
</gene>